<dbReference type="PRINTS" id="PR01070">
    <property type="entry name" value="ACCCTRFRASEB"/>
</dbReference>
<evidence type="ECO:0000259" key="3">
    <source>
        <dbReference type="PROSITE" id="PS50989"/>
    </source>
</evidence>
<dbReference type="PROSITE" id="PS50989">
    <property type="entry name" value="COA_CT_CTER"/>
    <property type="match status" value="1"/>
</dbReference>
<keyword evidence="5" id="KW-1185">Reference proteome</keyword>
<dbReference type="PROSITE" id="PS50980">
    <property type="entry name" value="COA_CT_NTER"/>
    <property type="match status" value="1"/>
</dbReference>
<dbReference type="InterPro" id="IPR034733">
    <property type="entry name" value="AcCoA_carboxyl_beta"/>
</dbReference>
<dbReference type="PANTHER" id="PTHR42995">
    <property type="entry name" value="ACETYL-COENZYME A CARBOXYLASE CARBOXYL TRANSFERASE SUBUNIT BETA, CHLOROPLASTIC"/>
    <property type="match status" value="1"/>
</dbReference>
<evidence type="ECO:0000256" key="1">
    <source>
        <dbReference type="ARBA" id="ARBA00022679"/>
    </source>
</evidence>
<feature type="domain" description="CoA carboxyltransferase N-terminal" evidence="2">
    <location>
        <begin position="1"/>
        <end position="236"/>
    </location>
</feature>
<proteinExistence type="predicted"/>
<comment type="caution">
    <text evidence="4">The sequence shown here is derived from an EMBL/GenBank/DDBJ whole genome shotgun (WGS) entry which is preliminary data.</text>
</comment>
<reference evidence="4 5" key="1">
    <citation type="submission" date="2021-07" db="EMBL/GenBank/DDBJ databases">
        <title>Actinomadura sp. PM05-2 isolated from lichen.</title>
        <authorList>
            <person name="Somphong A."/>
            <person name="Phongsopitanun W."/>
            <person name="Tanasupawat S."/>
            <person name="Peongsungnone V."/>
        </authorList>
    </citation>
    <scope>NUCLEOTIDE SEQUENCE [LARGE SCALE GENOMIC DNA]</scope>
    <source>
        <strain evidence="4 5">PM05-2</strain>
    </source>
</reference>
<dbReference type="Pfam" id="PF01039">
    <property type="entry name" value="Carboxyl_trans"/>
    <property type="match status" value="1"/>
</dbReference>
<dbReference type="EMBL" id="JAIBOA010000010">
    <property type="protein sequence ID" value="MBW8484165.1"/>
    <property type="molecule type" value="Genomic_DNA"/>
</dbReference>
<keyword evidence="1" id="KW-0808">Transferase</keyword>
<dbReference type="InterPro" id="IPR011763">
    <property type="entry name" value="COA_CT_C"/>
</dbReference>
<dbReference type="Gene3D" id="3.90.226.10">
    <property type="entry name" value="2-enoyl-CoA Hydratase, Chain A, domain 1"/>
    <property type="match status" value="2"/>
</dbReference>
<protein>
    <submittedName>
        <fullName evidence="4">Acetyl-CoA carboxylase carboxyltransferase subunit alpha/beta</fullName>
    </submittedName>
</protein>
<dbReference type="PANTHER" id="PTHR42995:SF5">
    <property type="entry name" value="ACETYL-COENZYME A CARBOXYLASE CARBOXYL TRANSFERASE SUBUNIT BETA, CHLOROPLASTIC"/>
    <property type="match status" value="1"/>
</dbReference>
<dbReference type="InterPro" id="IPR011762">
    <property type="entry name" value="COA_CT_N"/>
</dbReference>
<evidence type="ECO:0000259" key="2">
    <source>
        <dbReference type="PROSITE" id="PS50980"/>
    </source>
</evidence>
<dbReference type="RefSeq" id="WP_220167395.1">
    <property type="nucleotide sequence ID" value="NZ_JAIBOA010000010.1"/>
</dbReference>
<dbReference type="InterPro" id="IPR029045">
    <property type="entry name" value="ClpP/crotonase-like_dom_sf"/>
</dbReference>
<dbReference type="InterPro" id="IPR000438">
    <property type="entry name" value="Acetyl_CoA_COase_Trfase_b_su"/>
</dbReference>
<evidence type="ECO:0000313" key="4">
    <source>
        <dbReference type="EMBL" id="MBW8484165.1"/>
    </source>
</evidence>
<dbReference type="SUPFAM" id="SSF52096">
    <property type="entry name" value="ClpP/crotonase"/>
    <property type="match status" value="2"/>
</dbReference>
<name>A0ABS7FVG0_9ACTN</name>
<accession>A0ABS7FVG0</accession>
<organism evidence="4 5">
    <name type="scientific">Actinomadura parmotrematis</name>
    <dbReference type="NCBI Taxonomy" id="2864039"/>
    <lineage>
        <taxon>Bacteria</taxon>
        <taxon>Bacillati</taxon>
        <taxon>Actinomycetota</taxon>
        <taxon>Actinomycetes</taxon>
        <taxon>Streptosporangiales</taxon>
        <taxon>Thermomonosporaceae</taxon>
        <taxon>Actinomadura</taxon>
    </lineage>
</organism>
<feature type="domain" description="CoA carboxyltransferase C-terminal" evidence="3">
    <location>
        <begin position="231"/>
        <end position="471"/>
    </location>
</feature>
<evidence type="ECO:0000313" key="5">
    <source>
        <dbReference type="Proteomes" id="UP000774570"/>
    </source>
</evidence>
<sequence length="493" mass="50088">MGERVGARELLDRVVTGWRSWDAPPEPAAAPGSRYAAELAAARERSGCDEAVVTGEGLLGGHRVACVVSEFAFLAGSIGRATADRIVAAVERATAAGLPLLAAPSSGGTRMQEGTAAFAQMARITAAVARHRAAGLPYLVYLRHPTTGGVFASWGSLGHVTAAEPGALIGFLGPRVYEGLHGEPFPAGVQTAENLAARGLLDAVVGIDDLAEVAAGVLAVVTDPPAPAVPAPAAPVAPPESAWDAIGRSRRADRPGVRELLRYGATHVTPLSGTGQGEAEPGLLLALARFGAASCVVVGQDRRGQRNGHPLGPAGLRVARRGMGLAAELGLPLVTVVDTPGADLSAAAEEGGLAGEIARCLADLLALPAPAVSLLLGEGTGGAALALLPADRVLCARHGWLSPLPPEGASVIVHRDAGHAAEMAEAQGVGAASLLRGGIVDELVDERPDAADEPAEFCRRAAAAVERAVRGVVGSPAAARVRARQDRYRDLGR</sequence>
<dbReference type="Proteomes" id="UP000774570">
    <property type="component" value="Unassembled WGS sequence"/>
</dbReference>
<gene>
    <name evidence="4" type="ORF">K1Y72_17405</name>
</gene>